<sequence>MDSRNTGISLIEIMVVIGLFTAIAGLSMLASIDMYRAHLFRGDRDMLISVLQKARSRAMNNICLGSGCSDGKSHGVHFESGEYVIFQGTSYSAPDPLNERFSVNDNVVISGLLNVVFSQLSGDAAPEGDITIADDAGHTSVITINGEGQILWTN</sequence>
<feature type="transmembrane region" description="Helical" evidence="1">
    <location>
        <begin position="6"/>
        <end position="32"/>
    </location>
</feature>
<evidence type="ECO:0000313" key="2">
    <source>
        <dbReference type="EMBL" id="OGZ94059.1"/>
    </source>
</evidence>
<dbReference type="PROSITE" id="PS00409">
    <property type="entry name" value="PROKAR_NTER_METHYL"/>
    <property type="match status" value="1"/>
</dbReference>
<reference evidence="2 3" key="1">
    <citation type="journal article" date="2016" name="Nat. Commun.">
        <title>Thousands of microbial genomes shed light on interconnected biogeochemical processes in an aquifer system.</title>
        <authorList>
            <person name="Anantharaman K."/>
            <person name="Brown C.T."/>
            <person name="Hug L.A."/>
            <person name="Sharon I."/>
            <person name="Castelle C.J."/>
            <person name="Probst A.J."/>
            <person name="Thomas B.C."/>
            <person name="Singh A."/>
            <person name="Wilkins M.J."/>
            <person name="Karaoz U."/>
            <person name="Brodie E.L."/>
            <person name="Williams K.H."/>
            <person name="Hubbard S.S."/>
            <person name="Banfield J.F."/>
        </authorList>
    </citation>
    <scope>NUCLEOTIDE SEQUENCE [LARGE SCALE GENOMIC DNA]</scope>
</reference>
<gene>
    <name evidence="2" type="ORF">A2131_00540</name>
</gene>
<keyword evidence="1" id="KW-0812">Transmembrane</keyword>
<comment type="caution">
    <text evidence="2">The sequence shown here is derived from an EMBL/GenBank/DDBJ whole genome shotgun (WGS) entry which is preliminary data.</text>
</comment>
<dbReference type="AlphaFoldDB" id="A0A1G2K3P7"/>
<keyword evidence="1" id="KW-1133">Transmembrane helix</keyword>
<protein>
    <recommendedName>
        <fullName evidence="4">General secretion pathway GspH domain-containing protein</fullName>
    </recommendedName>
</protein>
<proteinExistence type="predicted"/>
<dbReference type="EMBL" id="MHQB01000021">
    <property type="protein sequence ID" value="OGZ94059.1"/>
    <property type="molecule type" value="Genomic_DNA"/>
</dbReference>
<dbReference type="InterPro" id="IPR012902">
    <property type="entry name" value="N_methyl_site"/>
</dbReference>
<evidence type="ECO:0000256" key="1">
    <source>
        <dbReference type="SAM" id="Phobius"/>
    </source>
</evidence>
<evidence type="ECO:0000313" key="3">
    <source>
        <dbReference type="Proteomes" id="UP000177392"/>
    </source>
</evidence>
<name>A0A1G2K3P7_9BACT</name>
<keyword evidence="1" id="KW-0472">Membrane</keyword>
<evidence type="ECO:0008006" key="4">
    <source>
        <dbReference type="Google" id="ProtNLM"/>
    </source>
</evidence>
<dbReference type="Proteomes" id="UP000177392">
    <property type="component" value="Unassembled WGS sequence"/>
</dbReference>
<organism evidence="2 3">
    <name type="scientific">Candidatus Sungbacteria bacterium GWC2_49_10</name>
    <dbReference type="NCBI Taxonomy" id="1802263"/>
    <lineage>
        <taxon>Bacteria</taxon>
        <taxon>Candidatus Sungiibacteriota</taxon>
    </lineage>
</organism>
<accession>A0A1G2K3P7</accession>